<dbReference type="InterPro" id="IPR026371">
    <property type="entry name" value="PGF_CTERM"/>
</dbReference>
<keyword evidence="5" id="KW-1185">Reference proteome</keyword>
<reference evidence="4" key="1">
    <citation type="submission" date="2021-06" db="EMBL/GenBank/DDBJ databases">
        <title>Halomicroarcula sp. F24A a new haloarchaeum isolated from saline soil.</title>
        <authorList>
            <person name="Duran-Viseras A."/>
            <person name="Sanchez-Porro C."/>
            <person name="Ventosa A."/>
        </authorList>
    </citation>
    <scope>NUCLEOTIDE SEQUENCE</scope>
    <source>
        <strain evidence="4">F24A</strain>
    </source>
</reference>
<comment type="caution">
    <text evidence="4">The sequence shown here is derived from an EMBL/GenBank/DDBJ whole genome shotgun (WGS) entry which is preliminary data.</text>
</comment>
<evidence type="ECO:0000313" key="5">
    <source>
        <dbReference type="Proteomes" id="UP000783863"/>
    </source>
</evidence>
<feature type="domain" description="Alpha-galactosidase NEW3" evidence="3">
    <location>
        <begin position="37"/>
        <end position="112"/>
    </location>
</feature>
<feature type="region of interest" description="Disordered" evidence="2">
    <location>
        <begin position="139"/>
        <end position="161"/>
    </location>
</feature>
<dbReference type="AlphaFoldDB" id="A0A8J7YD23"/>
<accession>A0A8J7YD23</accession>
<sequence length="182" mass="18182">MRWGTTATVAMLLVVLATAPVTAQSDATSLTATAGEATPGETVTLTFEFANNGDEPIATIVSVSELPDDWTVQSHADDGGVWRDDRSWLFQSVEAGGSVAPSITVAVPDDATDPVTVAGNAMVGNKTVTGQTTVTVAESQATATGESSQTPTGTSDGSGPGFGVGTALAAALGLALVIGRSQ</sequence>
<dbReference type="NCBIfam" id="TIGR04126">
    <property type="entry name" value="PGF_CTERM"/>
    <property type="match status" value="1"/>
</dbReference>
<keyword evidence="1" id="KW-0732">Signal</keyword>
<dbReference type="GO" id="GO:0030115">
    <property type="term" value="C:S-layer"/>
    <property type="evidence" value="ECO:0007669"/>
    <property type="project" value="UniProtKB-SubCell"/>
</dbReference>
<evidence type="ECO:0000256" key="2">
    <source>
        <dbReference type="SAM" id="MobiDB-lite"/>
    </source>
</evidence>
<organism evidence="4 5">
    <name type="scientific">Haloarcula salinisoli</name>
    <dbReference type="NCBI Taxonomy" id="2487746"/>
    <lineage>
        <taxon>Archaea</taxon>
        <taxon>Methanobacteriati</taxon>
        <taxon>Methanobacteriota</taxon>
        <taxon>Stenosarchaea group</taxon>
        <taxon>Halobacteria</taxon>
        <taxon>Halobacteriales</taxon>
        <taxon>Haloarculaceae</taxon>
        <taxon>Haloarcula</taxon>
    </lineage>
</organism>
<gene>
    <name evidence="4" type="ORF">EGD98_09185</name>
</gene>
<dbReference type="Pfam" id="PF10633">
    <property type="entry name" value="NPCBM_assoc"/>
    <property type="match status" value="1"/>
</dbReference>
<dbReference type="InterPro" id="IPR018905">
    <property type="entry name" value="A-galactase_NEW3"/>
</dbReference>
<evidence type="ECO:0000256" key="1">
    <source>
        <dbReference type="ARBA" id="ARBA00022729"/>
    </source>
</evidence>
<dbReference type="RefSeq" id="WP_220589387.1">
    <property type="nucleotide sequence ID" value="NZ_RKLQ01000002.1"/>
</dbReference>
<dbReference type="Proteomes" id="UP000783863">
    <property type="component" value="Unassembled WGS sequence"/>
</dbReference>
<dbReference type="EMBL" id="RKLQ01000002">
    <property type="protein sequence ID" value="MBX0303840.1"/>
    <property type="molecule type" value="Genomic_DNA"/>
</dbReference>
<evidence type="ECO:0000259" key="3">
    <source>
        <dbReference type="Pfam" id="PF10633"/>
    </source>
</evidence>
<proteinExistence type="predicted"/>
<dbReference type="GO" id="GO:0005886">
    <property type="term" value="C:plasma membrane"/>
    <property type="evidence" value="ECO:0007669"/>
    <property type="project" value="UniProtKB-SubCell"/>
</dbReference>
<protein>
    <submittedName>
        <fullName evidence="4">PGF-CTERM sorting domain-containing protein</fullName>
    </submittedName>
</protein>
<evidence type="ECO:0000313" key="4">
    <source>
        <dbReference type="EMBL" id="MBX0303840.1"/>
    </source>
</evidence>
<name>A0A8J7YD23_9EURY</name>